<accession>L5LFK4</accession>
<gene>
    <name evidence="4" type="ORF">MDA_GLEAN10014178</name>
</gene>
<protein>
    <submittedName>
        <fullName evidence="4">Small ubiquitin-related modifier 1</fullName>
    </submittedName>
</protein>
<keyword evidence="2" id="KW-0833">Ubl conjugation pathway</keyword>
<dbReference type="PANTHER" id="PTHR10562">
    <property type="entry name" value="SMALL UBIQUITIN-RELATED MODIFIER"/>
    <property type="match status" value="1"/>
</dbReference>
<dbReference type="SUPFAM" id="SSF54236">
    <property type="entry name" value="Ubiquitin-like"/>
    <property type="match status" value="1"/>
</dbReference>
<dbReference type="PROSITE" id="PS50053">
    <property type="entry name" value="UBIQUITIN_2"/>
    <property type="match status" value="1"/>
</dbReference>
<dbReference type="eggNOG" id="KOG1769">
    <property type="taxonomic scope" value="Eukaryota"/>
</dbReference>
<dbReference type="InterPro" id="IPR029071">
    <property type="entry name" value="Ubiquitin-like_domsf"/>
</dbReference>
<evidence type="ECO:0000256" key="1">
    <source>
        <dbReference type="ARBA" id="ARBA00009185"/>
    </source>
</evidence>
<sequence>MSDQEVKPSTEDLGNKKEGEYKVIEQGSSEFHFKVKMTTHLKKPEESCCLRRGVPMNWLRFLLEGQRSADSHTPGELGMEEEDVREVYQEQQGLIQWFRYSFSSLPSILSYF</sequence>
<dbReference type="AlphaFoldDB" id="L5LFK4"/>
<proteinExistence type="inferred from homology"/>
<dbReference type="Gene3D" id="3.10.20.90">
    <property type="entry name" value="Phosphatidylinositol 3-kinase Catalytic Subunit, Chain A, domain 1"/>
    <property type="match status" value="1"/>
</dbReference>
<feature type="domain" description="Ubiquitin-like" evidence="3">
    <location>
        <begin position="22"/>
        <end position="94"/>
    </location>
</feature>
<dbReference type="Proteomes" id="UP000010556">
    <property type="component" value="Unassembled WGS sequence"/>
</dbReference>
<comment type="similarity">
    <text evidence="1">Belongs to the ubiquitin family. SUMO subfamily.</text>
</comment>
<dbReference type="Pfam" id="PF00240">
    <property type="entry name" value="ubiquitin"/>
    <property type="match status" value="1"/>
</dbReference>
<evidence type="ECO:0000259" key="3">
    <source>
        <dbReference type="PROSITE" id="PS50053"/>
    </source>
</evidence>
<reference evidence="5" key="1">
    <citation type="journal article" date="2013" name="Science">
        <title>Comparative analysis of bat genomes provides insight into the evolution of flight and immunity.</title>
        <authorList>
            <person name="Zhang G."/>
            <person name="Cowled C."/>
            <person name="Shi Z."/>
            <person name="Huang Z."/>
            <person name="Bishop-Lilly K.A."/>
            <person name="Fang X."/>
            <person name="Wynne J.W."/>
            <person name="Xiong Z."/>
            <person name="Baker M.L."/>
            <person name="Zhao W."/>
            <person name="Tachedjian M."/>
            <person name="Zhu Y."/>
            <person name="Zhou P."/>
            <person name="Jiang X."/>
            <person name="Ng J."/>
            <person name="Yang L."/>
            <person name="Wu L."/>
            <person name="Xiao J."/>
            <person name="Feng Y."/>
            <person name="Chen Y."/>
            <person name="Sun X."/>
            <person name="Zhang Y."/>
            <person name="Marsh G.A."/>
            <person name="Crameri G."/>
            <person name="Broder C.C."/>
            <person name="Frey K.G."/>
            <person name="Wang L.F."/>
            <person name="Wang J."/>
        </authorList>
    </citation>
    <scope>NUCLEOTIDE SEQUENCE [LARGE SCALE GENOMIC DNA]</scope>
</reference>
<evidence type="ECO:0000256" key="2">
    <source>
        <dbReference type="ARBA" id="ARBA00022786"/>
    </source>
</evidence>
<dbReference type="InterPro" id="IPR000626">
    <property type="entry name" value="Ubiquitin-like_dom"/>
</dbReference>
<evidence type="ECO:0000313" key="5">
    <source>
        <dbReference type="Proteomes" id="UP000010556"/>
    </source>
</evidence>
<dbReference type="EMBL" id="KB112773">
    <property type="protein sequence ID" value="ELK24671.1"/>
    <property type="molecule type" value="Genomic_DNA"/>
</dbReference>
<name>L5LFK4_MYODS</name>
<keyword evidence="5" id="KW-1185">Reference proteome</keyword>
<evidence type="ECO:0000313" key="4">
    <source>
        <dbReference type="EMBL" id="ELK24671.1"/>
    </source>
</evidence>
<organism evidence="4 5">
    <name type="scientific">Myotis davidii</name>
    <name type="common">David's myotis</name>
    <dbReference type="NCBI Taxonomy" id="225400"/>
    <lineage>
        <taxon>Eukaryota</taxon>
        <taxon>Metazoa</taxon>
        <taxon>Chordata</taxon>
        <taxon>Craniata</taxon>
        <taxon>Vertebrata</taxon>
        <taxon>Euteleostomi</taxon>
        <taxon>Mammalia</taxon>
        <taxon>Eutheria</taxon>
        <taxon>Laurasiatheria</taxon>
        <taxon>Chiroptera</taxon>
        <taxon>Yangochiroptera</taxon>
        <taxon>Vespertilionidae</taxon>
        <taxon>Myotis</taxon>
    </lineage>
</organism>
<dbReference type="FunFam" id="3.10.20.90:FF:000239">
    <property type="entry name" value="Small ubiquitin-related modifier 1"/>
    <property type="match status" value="1"/>
</dbReference>